<evidence type="ECO:0000313" key="6">
    <source>
        <dbReference type="EMBL" id="QIS14029.1"/>
    </source>
</evidence>
<evidence type="ECO:0000256" key="2">
    <source>
        <dbReference type="ARBA" id="ARBA00023125"/>
    </source>
</evidence>
<evidence type="ECO:0000259" key="5">
    <source>
        <dbReference type="PROSITE" id="PS50956"/>
    </source>
</evidence>
<dbReference type="GO" id="GO:0043200">
    <property type="term" value="P:response to amino acid"/>
    <property type="evidence" value="ECO:0007669"/>
    <property type="project" value="TreeGrafter"/>
</dbReference>
<dbReference type="InterPro" id="IPR036388">
    <property type="entry name" value="WH-like_DNA-bd_sf"/>
</dbReference>
<reference evidence="6 7" key="1">
    <citation type="journal article" date="2019" name="ACS Chem. Biol.">
        <title>Identification and Mobilization of a Cryptic Antibiotic Biosynthesis Gene Locus from a Human-Pathogenic Nocardia Isolate.</title>
        <authorList>
            <person name="Herisse M."/>
            <person name="Ishida K."/>
            <person name="Porter J.L."/>
            <person name="Howden B."/>
            <person name="Hertweck C."/>
            <person name="Stinear T.P."/>
            <person name="Pidot S.J."/>
        </authorList>
    </citation>
    <scope>NUCLEOTIDE SEQUENCE [LARGE SCALE GENOMIC DNA]</scope>
    <source>
        <strain evidence="6 7">AUSMDU00012717</strain>
    </source>
</reference>
<protein>
    <submittedName>
        <fullName evidence="6">AsnC family transcriptional regulator</fullName>
    </submittedName>
</protein>
<evidence type="ECO:0000256" key="3">
    <source>
        <dbReference type="ARBA" id="ARBA00023163"/>
    </source>
</evidence>
<dbReference type="SUPFAM" id="SSF54909">
    <property type="entry name" value="Dimeric alpha+beta barrel"/>
    <property type="match status" value="1"/>
</dbReference>
<dbReference type="EMBL" id="CP046172">
    <property type="protein sequence ID" value="QIS14029.1"/>
    <property type="molecule type" value="Genomic_DNA"/>
</dbReference>
<dbReference type="GO" id="GO:0005829">
    <property type="term" value="C:cytosol"/>
    <property type="evidence" value="ECO:0007669"/>
    <property type="project" value="TreeGrafter"/>
</dbReference>
<dbReference type="PRINTS" id="PR00033">
    <property type="entry name" value="HTHASNC"/>
</dbReference>
<dbReference type="PANTHER" id="PTHR30154">
    <property type="entry name" value="LEUCINE-RESPONSIVE REGULATORY PROTEIN"/>
    <property type="match status" value="1"/>
</dbReference>
<feature type="compositionally biased region" description="Polar residues" evidence="4">
    <location>
        <begin position="371"/>
        <end position="386"/>
    </location>
</feature>
<gene>
    <name evidence="6" type="ORF">F5544_30930</name>
</gene>
<evidence type="ECO:0000256" key="1">
    <source>
        <dbReference type="ARBA" id="ARBA00023015"/>
    </source>
</evidence>
<dbReference type="SMART" id="SM00344">
    <property type="entry name" value="HTH_ASNC"/>
    <property type="match status" value="1"/>
</dbReference>
<keyword evidence="2" id="KW-0238">DNA-binding</keyword>
<dbReference type="Pfam" id="PF13404">
    <property type="entry name" value="HTH_AsnC-type"/>
    <property type="match status" value="2"/>
</dbReference>
<feature type="region of interest" description="Disordered" evidence="4">
    <location>
        <begin position="194"/>
        <end position="220"/>
    </location>
</feature>
<evidence type="ECO:0000313" key="7">
    <source>
        <dbReference type="Proteomes" id="UP000503540"/>
    </source>
</evidence>
<name>A0A6G9YL83_9NOCA</name>
<dbReference type="InterPro" id="IPR011008">
    <property type="entry name" value="Dimeric_a/b-barrel"/>
</dbReference>
<dbReference type="GO" id="GO:0043565">
    <property type="term" value="F:sequence-specific DNA binding"/>
    <property type="evidence" value="ECO:0007669"/>
    <property type="project" value="InterPro"/>
</dbReference>
<dbReference type="Gene3D" id="1.10.10.10">
    <property type="entry name" value="Winged helix-like DNA-binding domain superfamily/Winged helix DNA-binding domain"/>
    <property type="match status" value="2"/>
</dbReference>
<dbReference type="PROSITE" id="PS50956">
    <property type="entry name" value="HTH_ASNC_2"/>
    <property type="match status" value="1"/>
</dbReference>
<feature type="region of interest" description="Disordered" evidence="4">
    <location>
        <begin position="367"/>
        <end position="386"/>
    </location>
</feature>
<dbReference type="KEGG" id="nah:F5544_30930"/>
<dbReference type="InterPro" id="IPR036390">
    <property type="entry name" value="WH_DNA-bd_sf"/>
</dbReference>
<organism evidence="6 7">
    <name type="scientific">Nocardia arthritidis</name>
    <dbReference type="NCBI Taxonomy" id="228602"/>
    <lineage>
        <taxon>Bacteria</taxon>
        <taxon>Bacillati</taxon>
        <taxon>Actinomycetota</taxon>
        <taxon>Actinomycetes</taxon>
        <taxon>Mycobacteriales</taxon>
        <taxon>Nocardiaceae</taxon>
        <taxon>Nocardia</taxon>
    </lineage>
</organism>
<keyword evidence="3" id="KW-0804">Transcription</keyword>
<dbReference type="AlphaFoldDB" id="A0A6G9YL83"/>
<dbReference type="Gene3D" id="3.30.70.920">
    <property type="match status" value="1"/>
</dbReference>
<dbReference type="InterPro" id="IPR019887">
    <property type="entry name" value="Tscrpt_reg_AsnC/Lrp_C"/>
</dbReference>
<keyword evidence="7" id="KW-1185">Reference proteome</keyword>
<proteinExistence type="predicted"/>
<dbReference type="SUPFAM" id="SSF46785">
    <property type="entry name" value="Winged helix' DNA-binding domain"/>
    <property type="match status" value="2"/>
</dbReference>
<dbReference type="InterPro" id="IPR019888">
    <property type="entry name" value="Tscrpt_reg_AsnC-like"/>
</dbReference>
<dbReference type="Pfam" id="PF01037">
    <property type="entry name" value="AsnC_trans_reg"/>
    <property type="match status" value="1"/>
</dbReference>
<accession>A0A6G9YL83</accession>
<sequence>MRPKRNARAPGYLTASSRRASACVVRPTGCCGGKHGRYRAFSLFAIVIVSGVPRELEETDRRIVTALISDPRASWRELAQRLELSERTVVRRAIPLYENGVLHASAVRNPCCFPEMLVLTLRLKCVRERISAIGDALARRPDTISVVVLDGGNEISALVQLDGPQERDALLLRDLPATAAVTSWTAQRVQRIFPTSDPEHPPAATELNLGQSTPGPARPPNLLEVDEALIQALIRNGRASYTELAAAAGVTAHTARRRLDTLLREYVIRPMTVVDLALIGLKCQALLWLTVQPGALEAVGRRLGVHPMVFAASAVSGPTNLVVAVAAPGHDEMYEFVTRTVGAIPEVMTVETSEILASVKRSGLRCPTPWPQSRGSNGQAVTASTH</sequence>
<evidence type="ECO:0000256" key="4">
    <source>
        <dbReference type="SAM" id="MobiDB-lite"/>
    </source>
</evidence>
<feature type="domain" description="HTH asnC-type" evidence="5">
    <location>
        <begin position="224"/>
        <end position="282"/>
    </location>
</feature>
<dbReference type="InterPro" id="IPR000485">
    <property type="entry name" value="AsnC-type_HTH_dom"/>
</dbReference>
<keyword evidence="1" id="KW-0805">Transcription regulation</keyword>
<dbReference type="Proteomes" id="UP000503540">
    <property type="component" value="Chromosome"/>
</dbReference>
<dbReference type="PANTHER" id="PTHR30154:SF34">
    <property type="entry name" value="TRANSCRIPTIONAL REGULATOR AZLB"/>
    <property type="match status" value="1"/>
</dbReference>